<comment type="function">
    <text evidence="4">Catalyzes the conversion of chorismate to isochorismate.</text>
</comment>
<feature type="domain" description="Chorismate-utilising enzyme C-terminal" evidence="5">
    <location>
        <begin position="172"/>
        <end position="423"/>
    </location>
</feature>
<dbReference type="OrthoDB" id="9806579at2"/>
<dbReference type="GO" id="GO:0009234">
    <property type="term" value="P:menaquinone biosynthetic process"/>
    <property type="evidence" value="ECO:0007669"/>
    <property type="project" value="UniProtKB-UniRule"/>
</dbReference>
<dbReference type="InterPro" id="IPR004561">
    <property type="entry name" value="IsoChor_synthase"/>
</dbReference>
<dbReference type="NCBIfam" id="TIGR00543">
    <property type="entry name" value="isochor_syn"/>
    <property type="match status" value="1"/>
</dbReference>
<name>A0A2N7U3X6_9GAMM</name>
<sequence>MPPSAITRRLSAMRTQTPSGFVRLGWPVMVERPLEWLRAQSVLPRFYWRSRGKDACEHAGIGCAHLVTATHEWEPAASPDGVETPRYFGGLAFDAEALGWPGFGACRFVLPRLELEHRAGRAVLYLNLYFDGRDRDAELDAAEAALNALRPALSPAPLTPTGFTRHDRPSAREWAEWITQATLLSDQARTPKVVLSRESRLATAQPVDPWILLNQWRQLAGDCFHFGFQFAPEAAFIGCSPERLYRREGTRLLSEALAGTSRRDGDPARDAALAAELLADPKNRRENQLVHADILARLAPLSHHASLAEPGIVKLRALQHIRRDIEAELHPWVRDRHLLAALHPTPAVGGTPRDAALKFIRRHESHRRGWYAGACGMLSHETTELTVAIRCARVTAGAVTLYAGAGIVIGSVPAAEWDELEAKIADVMSLLG</sequence>
<dbReference type="InterPro" id="IPR005801">
    <property type="entry name" value="ADC_synthase"/>
</dbReference>
<evidence type="ECO:0000256" key="2">
    <source>
        <dbReference type="ARBA" id="ARBA00005297"/>
    </source>
</evidence>
<comment type="catalytic activity">
    <reaction evidence="1 4">
        <text>chorismate = isochorismate</text>
        <dbReference type="Rhea" id="RHEA:18985"/>
        <dbReference type="ChEBI" id="CHEBI:29748"/>
        <dbReference type="ChEBI" id="CHEBI:29780"/>
        <dbReference type="EC" id="5.4.4.2"/>
    </reaction>
</comment>
<dbReference type="Gene3D" id="3.60.120.10">
    <property type="entry name" value="Anthranilate synthase"/>
    <property type="match status" value="1"/>
</dbReference>
<comment type="pathway">
    <text evidence="4">Quinol/quinone metabolism; 1,4-dihydroxy-2-naphthoate biosynthesis; 1,4-dihydroxy-2-naphthoate from chorismate: step 1/7.</text>
</comment>
<dbReference type="GO" id="GO:0008909">
    <property type="term" value="F:isochorismate synthase activity"/>
    <property type="evidence" value="ECO:0007669"/>
    <property type="project" value="UniProtKB-UniRule"/>
</dbReference>
<keyword evidence="3 4" id="KW-0413">Isomerase</keyword>
<feature type="binding site" evidence="4">
    <location>
        <position position="419"/>
    </location>
    <ligand>
        <name>Mg(2+)</name>
        <dbReference type="ChEBI" id="CHEBI:18420"/>
    </ligand>
</feature>
<dbReference type="UniPathway" id="UPA00079"/>
<evidence type="ECO:0000256" key="3">
    <source>
        <dbReference type="ARBA" id="ARBA00023235"/>
    </source>
</evidence>
<feature type="binding site" evidence="4">
    <location>
        <position position="286"/>
    </location>
    <ligand>
        <name>Mg(2+)</name>
        <dbReference type="ChEBI" id="CHEBI:18420"/>
    </ligand>
</feature>
<dbReference type="Proteomes" id="UP000235803">
    <property type="component" value="Unassembled WGS sequence"/>
</dbReference>
<evidence type="ECO:0000259" key="5">
    <source>
        <dbReference type="Pfam" id="PF00425"/>
    </source>
</evidence>
<gene>
    <name evidence="4" type="primary">menF</name>
    <name evidence="6" type="ORF">C1H69_11110</name>
</gene>
<feature type="active site" description="Proton donor" evidence="4">
    <location>
        <position position="242"/>
    </location>
</feature>
<feature type="active site" description="Proton acceptor" evidence="4">
    <location>
        <position position="192"/>
    </location>
</feature>
<proteinExistence type="inferred from homology"/>
<keyword evidence="4" id="KW-0479">Metal-binding</keyword>
<dbReference type="InterPro" id="IPR034681">
    <property type="entry name" value="MenF"/>
</dbReference>
<dbReference type="PANTHER" id="PTHR42839:SF2">
    <property type="entry name" value="ISOCHORISMATE SYNTHASE ENTC"/>
    <property type="match status" value="1"/>
</dbReference>
<protein>
    <recommendedName>
        <fullName evidence="4">Isochorismate synthase MenF</fullName>
        <ecNumber evidence="4">5.4.4.2</ecNumber>
    </recommendedName>
    <alternativeName>
        <fullName evidence="4">Isochorismate mutase</fullName>
    </alternativeName>
</protein>
<dbReference type="AlphaFoldDB" id="A0A2N7U3X6"/>
<evidence type="ECO:0000313" key="7">
    <source>
        <dbReference type="Proteomes" id="UP000235803"/>
    </source>
</evidence>
<dbReference type="InterPro" id="IPR015890">
    <property type="entry name" value="Chorismate_C"/>
</dbReference>
<dbReference type="EC" id="5.4.4.2" evidence="4"/>
<dbReference type="GO" id="GO:0000287">
    <property type="term" value="F:magnesium ion binding"/>
    <property type="evidence" value="ECO:0007669"/>
    <property type="project" value="UniProtKB-UniRule"/>
</dbReference>
<keyword evidence="4" id="KW-0460">Magnesium</keyword>
<reference evidence="6 7" key="1">
    <citation type="submission" date="2018-01" db="EMBL/GenBank/DDBJ databases">
        <title>Halomonas endophytica sp. nov., isolated from storage liquid in the stems of Populus euphratica.</title>
        <authorList>
            <person name="Chen C."/>
        </authorList>
    </citation>
    <scope>NUCLEOTIDE SEQUENCE [LARGE SCALE GENOMIC DNA]</scope>
    <source>
        <strain evidence="6 7">MC28</strain>
    </source>
</reference>
<dbReference type="EMBL" id="PNRF01000022">
    <property type="protein sequence ID" value="PMR75123.1"/>
    <property type="molecule type" value="Genomic_DNA"/>
</dbReference>
<evidence type="ECO:0000256" key="1">
    <source>
        <dbReference type="ARBA" id="ARBA00000799"/>
    </source>
</evidence>
<organism evidence="6 7">
    <name type="scientific">Billgrantia endophytica</name>
    <dbReference type="NCBI Taxonomy" id="2033802"/>
    <lineage>
        <taxon>Bacteria</taxon>
        <taxon>Pseudomonadati</taxon>
        <taxon>Pseudomonadota</taxon>
        <taxon>Gammaproteobacteria</taxon>
        <taxon>Oceanospirillales</taxon>
        <taxon>Halomonadaceae</taxon>
        <taxon>Billgrantia</taxon>
    </lineage>
</organism>
<comment type="cofactor">
    <cofactor evidence="4">
        <name>Mg(2+)</name>
        <dbReference type="ChEBI" id="CHEBI:18420"/>
    </cofactor>
</comment>
<dbReference type="HAMAP" id="MF_01935">
    <property type="entry name" value="MenF"/>
    <property type="match status" value="1"/>
</dbReference>
<keyword evidence="4" id="KW-0474">Menaquinone biosynthesis</keyword>
<dbReference type="UniPathway" id="UPA01057">
    <property type="reaction ID" value="UER00163"/>
</dbReference>
<dbReference type="PANTHER" id="PTHR42839">
    <property type="entry name" value="ISOCHORISMATE SYNTHASE ENTC"/>
    <property type="match status" value="1"/>
</dbReference>
<evidence type="ECO:0000313" key="6">
    <source>
        <dbReference type="EMBL" id="PMR75123.1"/>
    </source>
</evidence>
<comment type="caution">
    <text evidence="6">The sequence shown here is derived from an EMBL/GenBank/DDBJ whole genome shotgun (WGS) entry which is preliminary data.</text>
</comment>
<evidence type="ECO:0000256" key="4">
    <source>
        <dbReference type="HAMAP-Rule" id="MF_01935"/>
    </source>
</evidence>
<keyword evidence="7" id="KW-1185">Reference proteome</keyword>
<dbReference type="SUPFAM" id="SSF56322">
    <property type="entry name" value="ADC synthase"/>
    <property type="match status" value="1"/>
</dbReference>
<accession>A0A2N7U3X6</accession>
<dbReference type="Pfam" id="PF00425">
    <property type="entry name" value="Chorismate_bind"/>
    <property type="match status" value="1"/>
</dbReference>
<dbReference type="RefSeq" id="WP_102653500.1">
    <property type="nucleotide sequence ID" value="NZ_PNRF01000022.1"/>
</dbReference>
<comment type="similarity">
    <text evidence="2 4">Belongs to the isochorismate synthase family.</text>
</comment>
<comment type="pathway">
    <text evidence="4">Quinol/quinone metabolism; menaquinone biosynthesis.</text>
</comment>